<dbReference type="GO" id="GO:0003700">
    <property type="term" value="F:DNA-binding transcription factor activity"/>
    <property type="evidence" value="ECO:0007669"/>
    <property type="project" value="InterPro"/>
</dbReference>
<evidence type="ECO:0000313" key="5">
    <source>
        <dbReference type="EMBL" id="RKG38311.1"/>
    </source>
</evidence>
<evidence type="ECO:0000256" key="1">
    <source>
        <dbReference type="ARBA" id="ARBA00023015"/>
    </source>
</evidence>
<evidence type="ECO:0000313" key="6">
    <source>
        <dbReference type="Proteomes" id="UP000280405"/>
    </source>
</evidence>
<dbReference type="PANTHER" id="PTHR46796:SF2">
    <property type="entry name" value="TRANSCRIPTIONAL REGULATORY PROTEIN"/>
    <property type="match status" value="1"/>
</dbReference>
<comment type="caution">
    <text evidence="5">The sequence shown here is derived from an EMBL/GenBank/DDBJ whole genome shotgun (WGS) entry which is preliminary data.</text>
</comment>
<accession>A0A3A8FAT2</accession>
<dbReference type="GO" id="GO:0043565">
    <property type="term" value="F:sequence-specific DNA binding"/>
    <property type="evidence" value="ECO:0007669"/>
    <property type="project" value="InterPro"/>
</dbReference>
<keyword evidence="2" id="KW-0238">DNA-binding</keyword>
<dbReference type="PANTHER" id="PTHR46796">
    <property type="entry name" value="HTH-TYPE TRANSCRIPTIONAL ACTIVATOR RHAS-RELATED"/>
    <property type="match status" value="1"/>
</dbReference>
<dbReference type="InterPro" id="IPR009057">
    <property type="entry name" value="Homeodomain-like_sf"/>
</dbReference>
<evidence type="ECO:0000256" key="2">
    <source>
        <dbReference type="ARBA" id="ARBA00023125"/>
    </source>
</evidence>
<dbReference type="InterPro" id="IPR050204">
    <property type="entry name" value="AraC_XylS_family_regulators"/>
</dbReference>
<dbReference type="Pfam" id="PF00165">
    <property type="entry name" value="HTH_AraC"/>
    <property type="match status" value="1"/>
</dbReference>
<dbReference type="InterPro" id="IPR003313">
    <property type="entry name" value="AraC-bd"/>
</dbReference>
<proteinExistence type="predicted"/>
<keyword evidence="1" id="KW-0805">Transcription regulation</keyword>
<dbReference type="SUPFAM" id="SSF51215">
    <property type="entry name" value="Regulatory protein AraC"/>
    <property type="match status" value="1"/>
</dbReference>
<protein>
    <submittedName>
        <fullName evidence="5">AraC family transcriptional regulator</fullName>
    </submittedName>
</protein>
<reference evidence="5 6" key="1">
    <citation type="submission" date="2018-09" db="EMBL/GenBank/DDBJ databases">
        <title>The draft genome of Acinetobacter spp. strains.</title>
        <authorList>
            <person name="Qin J."/>
            <person name="Feng Y."/>
            <person name="Zong Z."/>
        </authorList>
    </citation>
    <scope>NUCLEOTIDE SEQUENCE [LARGE SCALE GENOMIC DNA]</scope>
    <source>
        <strain evidence="5 6">WCHAc060115</strain>
    </source>
</reference>
<dbReference type="Gene3D" id="1.10.10.60">
    <property type="entry name" value="Homeodomain-like"/>
    <property type="match status" value="1"/>
</dbReference>
<dbReference type="OrthoDB" id="9809338at2"/>
<name>A0A3A8FAT2_9GAMM</name>
<dbReference type="Pfam" id="PF02311">
    <property type="entry name" value="AraC_binding"/>
    <property type="match status" value="1"/>
</dbReference>
<sequence length="234" mass="27217">MPYVETRRACQSRICYKSHSHPTFSIGAVDCGMSHFSSFFINDQKIQKGSLVVIPAHVEHSCNPLPNQAWSYQMMHLDAEWLTQLMQELEQDIMLKPKMISSLTVNSPIPLLKPSIINSPLLYQAFTNLNTLLFNKNISTLHKEQYLIEILTSILLPSFDWEKISHSDYYQQFSCKFIECIEDDMENLSLQSLSAKMNISRYTLIRLFKHYFGLTPHAYQLNQKINHARNLLKK</sequence>
<evidence type="ECO:0000256" key="3">
    <source>
        <dbReference type="ARBA" id="ARBA00023163"/>
    </source>
</evidence>
<keyword evidence="6" id="KW-1185">Reference proteome</keyword>
<dbReference type="AlphaFoldDB" id="A0A3A8FAT2"/>
<gene>
    <name evidence="5" type="ORF">D7V20_08410</name>
</gene>
<keyword evidence="3" id="KW-0804">Transcription</keyword>
<dbReference type="InterPro" id="IPR018060">
    <property type="entry name" value="HTH_AraC"/>
</dbReference>
<dbReference type="InterPro" id="IPR037923">
    <property type="entry name" value="HTH-like"/>
</dbReference>
<dbReference type="EMBL" id="RAXT01000012">
    <property type="protein sequence ID" value="RKG38311.1"/>
    <property type="molecule type" value="Genomic_DNA"/>
</dbReference>
<dbReference type="SUPFAM" id="SSF46689">
    <property type="entry name" value="Homeodomain-like"/>
    <property type="match status" value="1"/>
</dbReference>
<dbReference type="PROSITE" id="PS01124">
    <property type="entry name" value="HTH_ARAC_FAMILY_2"/>
    <property type="match status" value="1"/>
</dbReference>
<feature type="non-terminal residue" evidence="5">
    <location>
        <position position="234"/>
    </location>
</feature>
<organism evidence="5 6">
    <name type="scientific">Acinetobacter rongchengensis</name>
    <dbReference type="NCBI Taxonomy" id="2419601"/>
    <lineage>
        <taxon>Bacteria</taxon>
        <taxon>Pseudomonadati</taxon>
        <taxon>Pseudomonadota</taxon>
        <taxon>Gammaproteobacteria</taxon>
        <taxon>Moraxellales</taxon>
        <taxon>Moraxellaceae</taxon>
        <taxon>Acinetobacter</taxon>
    </lineage>
</organism>
<dbReference type="Proteomes" id="UP000280405">
    <property type="component" value="Unassembled WGS sequence"/>
</dbReference>
<feature type="domain" description="HTH araC/xylS-type" evidence="4">
    <location>
        <begin position="175"/>
        <end position="234"/>
    </location>
</feature>
<evidence type="ECO:0000259" key="4">
    <source>
        <dbReference type="PROSITE" id="PS01124"/>
    </source>
</evidence>